<dbReference type="Pfam" id="PF02205">
    <property type="entry name" value="WH2"/>
    <property type="match status" value="2"/>
</dbReference>
<dbReference type="GO" id="GO:0030036">
    <property type="term" value="P:actin cytoskeleton organization"/>
    <property type="evidence" value="ECO:0007669"/>
    <property type="project" value="InterPro"/>
</dbReference>
<evidence type="ECO:0000256" key="1">
    <source>
        <dbReference type="ARBA" id="ARBA00006993"/>
    </source>
</evidence>
<dbReference type="GO" id="GO:0071933">
    <property type="term" value="F:Arp2/3 complex binding"/>
    <property type="evidence" value="ECO:0007669"/>
    <property type="project" value="TreeGrafter"/>
</dbReference>
<accession>D7FRX1</accession>
<feature type="compositionally biased region" description="Basic and acidic residues" evidence="2">
    <location>
        <begin position="204"/>
        <end position="215"/>
    </location>
</feature>
<dbReference type="eggNOG" id="KOG3671">
    <property type="taxonomic scope" value="Eukaryota"/>
</dbReference>
<dbReference type="PANTHER" id="PTHR12902:SF1">
    <property type="entry name" value="WISKOTT-ALDRICH SYNDROME PROTEIN FAMILY MEMBER"/>
    <property type="match status" value="1"/>
</dbReference>
<dbReference type="InterPro" id="IPR003124">
    <property type="entry name" value="WH2_dom"/>
</dbReference>
<protein>
    <submittedName>
        <fullName evidence="4">SCAR-WAVE</fullName>
    </submittedName>
</protein>
<dbReference type="InterPro" id="IPR028288">
    <property type="entry name" value="SCAR/WAVE_fam"/>
</dbReference>
<dbReference type="PROSITE" id="PS51082">
    <property type="entry name" value="WH2"/>
    <property type="match status" value="2"/>
</dbReference>
<feature type="compositionally biased region" description="Low complexity" evidence="2">
    <location>
        <begin position="332"/>
        <end position="342"/>
    </location>
</feature>
<dbReference type="GO" id="GO:0003779">
    <property type="term" value="F:actin binding"/>
    <property type="evidence" value="ECO:0007669"/>
    <property type="project" value="UniProtKB-KW"/>
</dbReference>
<feature type="domain" description="WH2" evidence="3">
    <location>
        <begin position="585"/>
        <end position="602"/>
    </location>
</feature>
<feature type="compositionally biased region" description="Low complexity" evidence="2">
    <location>
        <begin position="396"/>
        <end position="406"/>
    </location>
</feature>
<dbReference type="GO" id="GO:2000601">
    <property type="term" value="P:positive regulation of Arp2/3 complex-mediated actin nucleation"/>
    <property type="evidence" value="ECO:0007669"/>
    <property type="project" value="TreeGrafter"/>
</dbReference>
<dbReference type="PANTHER" id="PTHR12902">
    <property type="entry name" value="WASP-1"/>
    <property type="match status" value="1"/>
</dbReference>
<feature type="compositionally biased region" description="Pro residues" evidence="2">
    <location>
        <begin position="525"/>
        <end position="539"/>
    </location>
</feature>
<dbReference type="GO" id="GO:0034237">
    <property type="term" value="F:protein kinase A regulatory subunit binding"/>
    <property type="evidence" value="ECO:0007669"/>
    <property type="project" value="TreeGrafter"/>
</dbReference>
<gene>
    <name evidence="4" type="primary">SCA1</name>
    <name evidence="4" type="ORF">Esi_0223_0014</name>
</gene>
<dbReference type="EMBL" id="FN648402">
    <property type="protein sequence ID" value="CBJ30912.1"/>
    <property type="molecule type" value="Genomic_DNA"/>
</dbReference>
<dbReference type="GO" id="GO:0005856">
    <property type="term" value="C:cytoskeleton"/>
    <property type="evidence" value="ECO:0007669"/>
    <property type="project" value="UniProtKB-SubCell"/>
</dbReference>
<evidence type="ECO:0000313" key="5">
    <source>
        <dbReference type="Proteomes" id="UP000002630"/>
    </source>
</evidence>
<dbReference type="SMART" id="SM00246">
    <property type="entry name" value="WH2"/>
    <property type="match status" value="2"/>
</dbReference>
<keyword evidence="5" id="KW-1185">Reference proteome</keyword>
<feature type="region of interest" description="Disordered" evidence="2">
    <location>
        <begin position="1"/>
        <end position="30"/>
    </location>
</feature>
<dbReference type="Proteomes" id="UP000002630">
    <property type="component" value="Linkage Group LG09"/>
</dbReference>
<evidence type="ECO:0000313" key="4">
    <source>
        <dbReference type="EMBL" id="CBJ30912.1"/>
    </source>
</evidence>
<dbReference type="PRINTS" id="PR01217">
    <property type="entry name" value="PRICHEXTENSN"/>
</dbReference>
<evidence type="ECO:0000256" key="2">
    <source>
        <dbReference type="SAM" id="MobiDB-lite"/>
    </source>
</evidence>
<feature type="compositionally biased region" description="Pro residues" evidence="2">
    <location>
        <begin position="380"/>
        <end position="395"/>
    </location>
</feature>
<feature type="compositionally biased region" description="Pro residues" evidence="2">
    <location>
        <begin position="445"/>
        <end position="475"/>
    </location>
</feature>
<reference evidence="4 5" key="1">
    <citation type="journal article" date="2010" name="Nature">
        <title>The Ectocarpus genome and the independent evolution of multicellularity in brown algae.</title>
        <authorList>
            <person name="Cock J.M."/>
            <person name="Sterck L."/>
            <person name="Rouze P."/>
            <person name="Scornet D."/>
            <person name="Allen A.E."/>
            <person name="Amoutzias G."/>
            <person name="Anthouard V."/>
            <person name="Artiguenave F."/>
            <person name="Aury J.M."/>
            <person name="Badger J.H."/>
            <person name="Beszteri B."/>
            <person name="Billiau K."/>
            <person name="Bonnet E."/>
            <person name="Bothwell J.H."/>
            <person name="Bowler C."/>
            <person name="Boyen C."/>
            <person name="Brownlee C."/>
            <person name="Carrano C.J."/>
            <person name="Charrier B."/>
            <person name="Cho G.Y."/>
            <person name="Coelho S.M."/>
            <person name="Collen J."/>
            <person name="Corre E."/>
            <person name="Da Silva C."/>
            <person name="Delage L."/>
            <person name="Delaroque N."/>
            <person name="Dittami S.M."/>
            <person name="Doulbeau S."/>
            <person name="Elias M."/>
            <person name="Farnham G."/>
            <person name="Gachon C.M."/>
            <person name="Gschloessl B."/>
            <person name="Heesch S."/>
            <person name="Jabbari K."/>
            <person name="Jubin C."/>
            <person name="Kawai H."/>
            <person name="Kimura K."/>
            <person name="Kloareg B."/>
            <person name="Kupper F.C."/>
            <person name="Lang D."/>
            <person name="Le Bail A."/>
            <person name="Leblanc C."/>
            <person name="Lerouge P."/>
            <person name="Lohr M."/>
            <person name="Lopez P.J."/>
            <person name="Martens C."/>
            <person name="Maumus F."/>
            <person name="Michel G."/>
            <person name="Miranda-Saavedra D."/>
            <person name="Morales J."/>
            <person name="Moreau H."/>
            <person name="Motomura T."/>
            <person name="Nagasato C."/>
            <person name="Napoli C.A."/>
            <person name="Nelson D.R."/>
            <person name="Nyvall-Collen P."/>
            <person name="Peters A.F."/>
            <person name="Pommier C."/>
            <person name="Potin P."/>
            <person name="Poulain J."/>
            <person name="Quesneville H."/>
            <person name="Read B."/>
            <person name="Rensing S.A."/>
            <person name="Ritter A."/>
            <person name="Rousvoal S."/>
            <person name="Samanta M."/>
            <person name="Samson G."/>
            <person name="Schroeder D.C."/>
            <person name="Segurens B."/>
            <person name="Strittmatter M."/>
            <person name="Tonon T."/>
            <person name="Tregear J.W."/>
            <person name="Valentin K."/>
            <person name="von Dassow P."/>
            <person name="Yamagishi T."/>
            <person name="Van de Peer Y."/>
            <person name="Wincker P."/>
        </authorList>
    </citation>
    <scope>NUCLEOTIDE SEQUENCE [LARGE SCALE GENOMIC DNA]</scope>
    <source>
        <strain evidence="5">Ec32 / CCAP1310/4</strain>
    </source>
</reference>
<name>D7FRX1_ECTSI</name>
<comment type="similarity">
    <text evidence="1">Belongs to the SCAR/WAVE family.</text>
</comment>
<dbReference type="EMBL" id="FN649734">
    <property type="protein sequence ID" value="CBJ30912.1"/>
    <property type="molecule type" value="Genomic_DNA"/>
</dbReference>
<dbReference type="Gene3D" id="1.20.5.340">
    <property type="match status" value="1"/>
</dbReference>
<dbReference type="AlphaFoldDB" id="D7FRX1"/>
<dbReference type="OrthoDB" id="1060785at2759"/>
<feature type="region of interest" description="Disordered" evidence="2">
    <location>
        <begin position="306"/>
        <end position="620"/>
    </location>
</feature>
<evidence type="ECO:0000259" key="3">
    <source>
        <dbReference type="PROSITE" id="PS51082"/>
    </source>
</evidence>
<feature type="region of interest" description="Disordered" evidence="2">
    <location>
        <begin position="204"/>
        <end position="249"/>
    </location>
</feature>
<sequence>MPLTMRPIPHALNLGDPEIYGQGPSGQGTPGTQVLEDVNMASMVGTLAQLGVLATYAQDMFDGLFQTADDLSKKISAASTRCSNLLQALPEAEKRTAEAIGSGTGIDDNAAVEAIKAERQHAKQAESEAASKVFHPEAMPRWLVERYHSPEVARVPDLHLIDAVLSHEEKSLLTKDGLDSCALRYSNPQFFYQEWYRLELERQEKSVREKKQKKEERKRRKAAAKAAGASAGVEKDEERARAPRPARKSLGDWRGKLAVGAAGLGIGSGGGGVSRGASTRGAGDVSSLVGQDKVVVQKREAYSDKFYRKEEEEADTSYQIAPSDAGAAVPSGGQQLQQLGALTPEDFNRKLGSASEGGRLLFKPPSARGGESGGAGLSTSPPPPPPQQRPPPPQAPAARPGSSASAPLPPPPPTSARPPALPQPPQGGQSTATVAGGPSAYGAPPVRPPPPTARPPPPRPAPPPPPPPPTQPYAPRPSYQEPIVTPTLESEAMMEETHARRPSYESWGIPPEPAQNFEHGGAPAVAPPAPPAPPPPAQLPPVQEASQFGQPPLPPPMPPAMPSMGHAPPPPPLPAAPPGSGGASMRGDLLASITNGKKLKKVERPAPVAGGGGGGGGNELLAAIRDGAKLKKVEQPAAPAVETSNPLFGGNPGINEILARRKYLEAESEDSDSDDDSDWDDG</sequence>
<proteinExistence type="inferred from homology"/>
<feature type="compositionally biased region" description="Pro residues" evidence="2">
    <location>
        <begin position="407"/>
        <end position="425"/>
    </location>
</feature>
<organism evidence="4 5">
    <name type="scientific">Ectocarpus siliculosus</name>
    <name type="common">Brown alga</name>
    <name type="synonym">Conferva siliculosa</name>
    <dbReference type="NCBI Taxonomy" id="2880"/>
    <lineage>
        <taxon>Eukaryota</taxon>
        <taxon>Sar</taxon>
        <taxon>Stramenopiles</taxon>
        <taxon>Ochrophyta</taxon>
        <taxon>PX clade</taxon>
        <taxon>Phaeophyceae</taxon>
        <taxon>Ectocarpales</taxon>
        <taxon>Ectocarpaceae</taxon>
        <taxon>Ectocarpus</taxon>
    </lineage>
</organism>
<dbReference type="InParanoid" id="D7FRX1"/>
<feature type="compositionally biased region" description="Pro residues" evidence="2">
    <location>
        <begin position="551"/>
        <end position="577"/>
    </location>
</feature>
<dbReference type="OMA" id="MMEETHA"/>
<dbReference type="Gene3D" id="6.10.280.150">
    <property type="match status" value="2"/>
</dbReference>
<feature type="compositionally biased region" description="Gly residues" evidence="2">
    <location>
        <begin position="609"/>
        <end position="618"/>
    </location>
</feature>
<feature type="domain" description="WH2" evidence="3">
    <location>
        <begin position="616"/>
        <end position="633"/>
    </location>
</feature>
<dbReference type="STRING" id="2880.D7FRX1"/>